<evidence type="ECO:0000256" key="1">
    <source>
        <dbReference type="SAM" id="MobiDB-lite"/>
    </source>
</evidence>
<evidence type="ECO:0000313" key="2">
    <source>
        <dbReference type="EMBL" id="CAH6421957.1"/>
    </source>
</evidence>
<dbReference type="EMBL" id="OW991346">
    <property type="protein sequence ID" value="CAI9888975.1"/>
    <property type="molecule type" value="Genomic_DNA"/>
</dbReference>
<sequence length="67" mass="7555">MTLELSVYSMASIEGKHGNGATLRLQRQAVQVDSLLSHTNNRYLTTETRNTKIHHNETTTETPTNRS</sequence>
<name>A0A9P0Y7F7_9CAUD</name>
<feature type="region of interest" description="Disordered" evidence="1">
    <location>
        <begin position="42"/>
        <end position="67"/>
    </location>
</feature>
<organism evidence="2 4">
    <name type="scientific">Escherichia phage vB_Eco_Bam</name>
    <dbReference type="NCBI Taxonomy" id="2898833"/>
    <lineage>
        <taxon>Viruses</taxon>
        <taxon>Duplodnaviria</taxon>
        <taxon>Heunggongvirae</taxon>
        <taxon>Uroviricota</taxon>
        <taxon>Caudoviricetes</taxon>
        <taxon>Autographivirales</taxon>
        <taxon>Autotranscriptaviridae</taxon>
        <taxon>Studiervirinae</taxon>
        <taxon>Bamvirus</taxon>
        <taxon>Bamvirus bam</taxon>
    </lineage>
</organism>
<dbReference type="EMBL" id="OW991346">
    <property type="protein sequence ID" value="CAH6421957.1"/>
    <property type="molecule type" value="Genomic_DNA"/>
</dbReference>
<gene>
    <name evidence="2" type="ORF">BAMTRB_023</name>
    <name evidence="3" type="ORF">BAMTRB_052</name>
</gene>
<keyword evidence="4" id="KW-1185">Reference proteome</keyword>
<accession>A0A9P0Y7F7</accession>
<evidence type="ECO:0000313" key="4">
    <source>
        <dbReference type="Proteomes" id="UP001154314"/>
    </source>
</evidence>
<reference evidence="2" key="1">
    <citation type="submission" date="2023-04" db="EMBL/GenBank/DDBJ databases">
        <authorList>
            <person name="Kelly A."/>
        </authorList>
    </citation>
    <scope>NUCLEOTIDE SEQUENCE</scope>
</reference>
<evidence type="ECO:0000313" key="3">
    <source>
        <dbReference type="EMBL" id="CAI9888975.1"/>
    </source>
</evidence>
<dbReference type="Proteomes" id="UP001154314">
    <property type="component" value="Chromosome"/>
</dbReference>
<protein>
    <submittedName>
        <fullName evidence="2">Uncharacterized protein</fullName>
    </submittedName>
</protein>
<proteinExistence type="predicted"/>